<accession>A0A1I7SPK5</accession>
<evidence type="ECO:0000313" key="1">
    <source>
        <dbReference type="Proteomes" id="UP000095284"/>
    </source>
</evidence>
<protein>
    <submittedName>
        <fullName evidence="2">Kinesin motor domain-containing protein</fullName>
    </submittedName>
</protein>
<proteinExistence type="predicted"/>
<evidence type="ECO:0000313" key="2">
    <source>
        <dbReference type="WBParaSite" id="BXY_1499700.1"/>
    </source>
</evidence>
<reference evidence="2" key="1">
    <citation type="submission" date="2016-11" db="UniProtKB">
        <authorList>
            <consortium name="WormBaseParasite"/>
        </authorList>
    </citation>
    <scope>IDENTIFICATION</scope>
</reference>
<sequence>AHRTYCTFNPIPMMWVPRQASEDAFFTEEDERVRLQNDIGTFLLYCKYALVNVKDQIEEHSLCGRIYFTNGSTGGVIGKNEEGWVKFSSDWAKRFPLCAKGFSRCFLSFG</sequence>
<name>A0A1I7SPK5_BURXY</name>
<organism evidence="1 2">
    <name type="scientific">Bursaphelenchus xylophilus</name>
    <name type="common">Pinewood nematode worm</name>
    <name type="synonym">Aphelenchoides xylophilus</name>
    <dbReference type="NCBI Taxonomy" id="6326"/>
    <lineage>
        <taxon>Eukaryota</taxon>
        <taxon>Metazoa</taxon>
        <taxon>Ecdysozoa</taxon>
        <taxon>Nematoda</taxon>
        <taxon>Chromadorea</taxon>
        <taxon>Rhabditida</taxon>
        <taxon>Tylenchina</taxon>
        <taxon>Tylenchomorpha</taxon>
        <taxon>Aphelenchoidea</taxon>
        <taxon>Aphelenchoididae</taxon>
        <taxon>Bursaphelenchus</taxon>
    </lineage>
</organism>
<dbReference type="Proteomes" id="UP000095284">
    <property type="component" value="Unplaced"/>
</dbReference>
<dbReference type="WBParaSite" id="BXY_1499700.1">
    <property type="protein sequence ID" value="BXY_1499700.1"/>
    <property type="gene ID" value="BXY_1499700"/>
</dbReference>
<dbReference type="AlphaFoldDB" id="A0A1I7SPK5"/>